<reference evidence="1 2" key="1">
    <citation type="submission" date="2019-05" db="EMBL/GenBank/DDBJ databases">
        <title>Another draft genome of Portunus trituberculatus and its Hox gene families provides insights of decapod evolution.</title>
        <authorList>
            <person name="Jeong J.-H."/>
            <person name="Song I."/>
            <person name="Kim S."/>
            <person name="Choi T."/>
            <person name="Kim D."/>
            <person name="Ryu S."/>
            <person name="Kim W."/>
        </authorList>
    </citation>
    <scope>NUCLEOTIDE SEQUENCE [LARGE SCALE GENOMIC DNA]</scope>
    <source>
        <tissue evidence="1">Muscle</tissue>
    </source>
</reference>
<evidence type="ECO:0000313" key="2">
    <source>
        <dbReference type="Proteomes" id="UP000324222"/>
    </source>
</evidence>
<dbReference type="Proteomes" id="UP000324222">
    <property type="component" value="Unassembled WGS sequence"/>
</dbReference>
<dbReference type="AlphaFoldDB" id="A0A5B7J2V1"/>
<accession>A0A5B7J2V1</accession>
<name>A0A5B7J2V1_PORTR</name>
<protein>
    <submittedName>
        <fullName evidence="1">Uncharacterized protein</fullName>
    </submittedName>
</protein>
<evidence type="ECO:0000313" key="1">
    <source>
        <dbReference type="EMBL" id="MPC88989.1"/>
    </source>
</evidence>
<sequence>MLAVRVRMRGVGVSGGGVRGDKCVWEVGRAAVIRRAADRTVLTTTESVPWVGVGVDEGGE</sequence>
<organism evidence="1 2">
    <name type="scientific">Portunus trituberculatus</name>
    <name type="common">Swimming crab</name>
    <name type="synonym">Neptunus trituberculatus</name>
    <dbReference type="NCBI Taxonomy" id="210409"/>
    <lineage>
        <taxon>Eukaryota</taxon>
        <taxon>Metazoa</taxon>
        <taxon>Ecdysozoa</taxon>
        <taxon>Arthropoda</taxon>
        <taxon>Crustacea</taxon>
        <taxon>Multicrustacea</taxon>
        <taxon>Malacostraca</taxon>
        <taxon>Eumalacostraca</taxon>
        <taxon>Eucarida</taxon>
        <taxon>Decapoda</taxon>
        <taxon>Pleocyemata</taxon>
        <taxon>Brachyura</taxon>
        <taxon>Eubrachyura</taxon>
        <taxon>Portunoidea</taxon>
        <taxon>Portunidae</taxon>
        <taxon>Portuninae</taxon>
        <taxon>Portunus</taxon>
    </lineage>
</organism>
<keyword evidence="2" id="KW-1185">Reference proteome</keyword>
<gene>
    <name evidence="1" type="ORF">E2C01_083917</name>
</gene>
<proteinExistence type="predicted"/>
<dbReference type="EMBL" id="VSRR010079580">
    <property type="protein sequence ID" value="MPC88989.1"/>
    <property type="molecule type" value="Genomic_DNA"/>
</dbReference>
<comment type="caution">
    <text evidence="1">The sequence shown here is derived from an EMBL/GenBank/DDBJ whole genome shotgun (WGS) entry which is preliminary data.</text>
</comment>